<feature type="repeat" description="ANK" evidence="3">
    <location>
        <begin position="475"/>
        <end position="508"/>
    </location>
</feature>
<dbReference type="PANTHER" id="PTHR24173:SF74">
    <property type="entry name" value="ANKYRIN REPEAT DOMAIN-CONTAINING PROTEIN 16"/>
    <property type="match status" value="1"/>
</dbReference>
<evidence type="ECO:0000313" key="4">
    <source>
        <dbReference type="EMBL" id="RDW78902.1"/>
    </source>
</evidence>
<dbReference type="Pfam" id="PF12796">
    <property type="entry name" value="Ank_2"/>
    <property type="match status" value="4"/>
</dbReference>
<reference evidence="4 5" key="1">
    <citation type="journal article" date="2018" name="IMA Fungus">
        <title>IMA Genome-F 9: Draft genome sequence of Annulohypoxylon stygium, Aspergillus mulundensis, Berkeleyomyces basicola (syn. Thielaviopsis basicola), Ceratocystis smalleyi, two Cercospora beticola strains, Coleophoma cylindrospora, Fusarium fracticaudum, Phialophora cf. hyalina, and Morchella septimelata.</title>
        <authorList>
            <person name="Wingfield B.D."/>
            <person name="Bills G.F."/>
            <person name="Dong Y."/>
            <person name="Huang W."/>
            <person name="Nel W.J."/>
            <person name="Swalarsk-Parry B.S."/>
            <person name="Vaghefi N."/>
            <person name="Wilken P.M."/>
            <person name="An Z."/>
            <person name="de Beer Z.W."/>
            <person name="De Vos L."/>
            <person name="Chen L."/>
            <person name="Duong T.A."/>
            <person name="Gao Y."/>
            <person name="Hammerbacher A."/>
            <person name="Kikkert J.R."/>
            <person name="Li Y."/>
            <person name="Li H."/>
            <person name="Li K."/>
            <person name="Li Q."/>
            <person name="Liu X."/>
            <person name="Ma X."/>
            <person name="Naidoo K."/>
            <person name="Pethybridge S.J."/>
            <person name="Sun J."/>
            <person name="Steenkamp E.T."/>
            <person name="van der Nest M.A."/>
            <person name="van Wyk S."/>
            <person name="Wingfield M.J."/>
            <person name="Xiong C."/>
            <person name="Yue Q."/>
            <person name="Zhang X."/>
        </authorList>
    </citation>
    <scope>NUCLEOTIDE SEQUENCE [LARGE SCALE GENOMIC DNA]</scope>
    <source>
        <strain evidence="4 5">DSM 5745</strain>
    </source>
</reference>
<dbReference type="InterPro" id="IPR002110">
    <property type="entry name" value="Ankyrin_rpt"/>
</dbReference>
<dbReference type="PROSITE" id="PS50088">
    <property type="entry name" value="ANK_REPEAT"/>
    <property type="match status" value="2"/>
</dbReference>
<accession>A0A3D8RXX3</accession>
<gene>
    <name evidence="4" type="ORF">DSM5745_05754</name>
</gene>
<sequence>MSLSALPVEIISNILTYTSPLTREPSDSVRRPAVVAFFRLRLVCRLYDRLIVDYFLTTPDLYLEFINPSADHLGLDPTPAGKMAMGHRLLLRQIERAQPVAGKCCSKSSLLKEIVATVNTAVVCLSGEDGTDPAELRRLYTHGLVSAIVDMARPEMPLMDIVKDEECWVFDETDRTFWAIHDPSQQDFLDMALTVAATLGRLRDMKVLMRKGARILSEEPDDEDDEWPNGPWVPAALHGAAIGGHVEVMKFLVEGCGLSADLSSYNTGERALHYAARGGHADAVGYLLGLGAKPDVPNDAGQSPLCIAAGLGHGDIAKKLLHLGFDDEEAAKRALEDLKAAKDQPPRWKPENWLSRYESTGFVDVNGQDGRDRTALTIAVEREQLACVEAILSRADLDVNCRSPRHYNQTPLAMAACFGREDMFDLLWAHPDIDTLVRDHGGYDVLIYAAQGGNENIVKKILQSHPRKISCRGRDGSTALMWAAARGHDSVVKLLMAHDGIDVNASTEELHVLIENSDPNNRQYNESAERVAAQDGRIFAWENDRLAILFGHNALDAAARAGRESTVKLLLEDPRVDRFMADRSQRIPLINAAIAGELGVVRVFLARDGEDVNWCDHCGETAITNAAAEGHRAVVESLLQYPGIDIRDMLAAAASGGHEDIVKWLIESSIVTDRSEIEEAMYSSQHAGHQAIYSYLSKYWKRMAPPRDRHWFA</sequence>
<dbReference type="SUPFAM" id="SSF48403">
    <property type="entry name" value="Ankyrin repeat"/>
    <property type="match status" value="2"/>
</dbReference>
<dbReference type="GeneID" id="38116124"/>
<dbReference type="OrthoDB" id="1577640at2759"/>
<dbReference type="PANTHER" id="PTHR24173">
    <property type="entry name" value="ANKYRIN REPEAT CONTAINING"/>
    <property type="match status" value="1"/>
</dbReference>
<protein>
    <submittedName>
        <fullName evidence="4">Uncharacterized protein</fullName>
    </submittedName>
</protein>
<feature type="repeat" description="ANK" evidence="3">
    <location>
        <begin position="267"/>
        <end position="299"/>
    </location>
</feature>
<dbReference type="PROSITE" id="PS50297">
    <property type="entry name" value="ANK_REP_REGION"/>
    <property type="match status" value="2"/>
</dbReference>
<evidence type="ECO:0000256" key="1">
    <source>
        <dbReference type="ARBA" id="ARBA00022737"/>
    </source>
</evidence>
<dbReference type="AlphaFoldDB" id="A0A3D8RXX3"/>
<dbReference type="EMBL" id="PVWQ01000006">
    <property type="protein sequence ID" value="RDW78902.1"/>
    <property type="molecule type" value="Genomic_DNA"/>
</dbReference>
<comment type="caution">
    <text evidence="4">The sequence shown here is derived from an EMBL/GenBank/DDBJ whole genome shotgun (WGS) entry which is preliminary data.</text>
</comment>
<keyword evidence="1" id="KW-0677">Repeat</keyword>
<dbReference type="InterPro" id="IPR036770">
    <property type="entry name" value="Ankyrin_rpt-contain_sf"/>
</dbReference>
<keyword evidence="2 3" id="KW-0040">ANK repeat</keyword>
<keyword evidence="5" id="KW-1185">Reference proteome</keyword>
<evidence type="ECO:0000256" key="2">
    <source>
        <dbReference type="ARBA" id="ARBA00023043"/>
    </source>
</evidence>
<dbReference type="RefSeq" id="XP_026603602.1">
    <property type="nucleotide sequence ID" value="XM_026747770.1"/>
</dbReference>
<dbReference type="Gene3D" id="1.25.40.20">
    <property type="entry name" value="Ankyrin repeat-containing domain"/>
    <property type="match status" value="3"/>
</dbReference>
<dbReference type="Proteomes" id="UP000256690">
    <property type="component" value="Unassembled WGS sequence"/>
</dbReference>
<proteinExistence type="predicted"/>
<organism evidence="4 5">
    <name type="scientific">Aspergillus mulundensis</name>
    <dbReference type="NCBI Taxonomy" id="1810919"/>
    <lineage>
        <taxon>Eukaryota</taxon>
        <taxon>Fungi</taxon>
        <taxon>Dikarya</taxon>
        <taxon>Ascomycota</taxon>
        <taxon>Pezizomycotina</taxon>
        <taxon>Eurotiomycetes</taxon>
        <taxon>Eurotiomycetidae</taxon>
        <taxon>Eurotiales</taxon>
        <taxon>Aspergillaceae</taxon>
        <taxon>Aspergillus</taxon>
        <taxon>Aspergillus subgen. Nidulantes</taxon>
    </lineage>
</organism>
<evidence type="ECO:0000313" key="5">
    <source>
        <dbReference type="Proteomes" id="UP000256690"/>
    </source>
</evidence>
<name>A0A3D8RXX3_9EURO</name>
<evidence type="ECO:0000256" key="3">
    <source>
        <dbReference type="PROSITE-ProRule" id="PRU00023"/>
    </source>
</evidence>
<dbReference type="STRING" id="1810919.A0A3D8RXX3"/>
<dbReference type="SMART" id="SM00248">
    <property type="entry name" value="ANK"/>
    <property type="match status" value="10"/>
</dbReference>